<accession>A0AAV7NY23</accession>
<proteinExistence type="predicted"/>
<dbReference type="EMBL" id="JANPWB010000012">
    <property type="protein sequence ID" value="KAJ1119283.1"/>
    <property type="molecule type" value="Genomic_DNA"/>
</dbReference>
<protein>
    <submittedName>
        <fullName evidence="1">Uncharacterized protein</fullName>
    </submittedName>
</protein>
<keyword evidence="2" id="KW-1185">Reference proteome</keyword>
<gene>
    <name evidence="1" type="ORF">NDU88_007469</name>
</gene>
<sequence>MAEGLSFDDEEVTAILSAPSLLGDAALSKSLSQLGDWDSLVELKRSQVKTILHGAVLTEYLRSNTAPNGLIVSNEPRIFLEDLEFRKDWALIAWKCTRDWQVLIIKTATRLSEALLIQIKTSESNLKTGVSILSFKK</sequence>
<evidence type="ECO:0000313" key="2">
    <source>
        <dbReference type="Proteomes" id="UP001066276"/>
    </source>
</evidence>
<reference evidence="1" key="1">
    <citation type="journal article" date="2022" name="bioRxiv">
        <title>Sequencing and chromosome-scale assembly of the giantPleurodeles waltlgenome.</title>
        <authorList>
            <person name="Brown T."/>
            <person name="Elewa A."/>
            <person name="Iarovenko S."/>
            <person name="Subramanian E."/>
            <person name="Araus A.J."/>
            <person name="Petzold A."/>
            <person name="Susuki M."/>
            <person name="Suzuki K.-i.T."/>
            <person name="Hayashi T."/>
            <person name="Toyoda A."/>
            <person name="Oliveira C."/>
            <person name="Osipova E."/>
            <person name="Leigh N.D."/>
            <person name="Simon A."/>
            <person name="Yun M.H."/>
        </authorList>
    </citation>
    <scope>NUCLEOTIDE SEQUENCE</scope>
    <source>
        <strain evidence="1">20211129_DDA</strain>
        <tissue evidence="1">Liver</tissue>
    </source>
</reference>
<dbReference type="AlphaFoldDB" id="A0AAV7NY23"/>
<name>A0AAV7NY23_PLEWA</name>
<comment type="caution">
    <text evidence="1">The sequence shown here is derived from an EMBL/GenBank/DDBJ whole genome shotgun (WGS) entry which is preliminary data.</text>
</comment>
<evidence type="ECO:0000313" key="1">
    <source>
        <dbReference type="EMBL" id="KAJ1119283.1"/>
    </source>
</evidence>
<dbReference type="Proteomes" id="UP001066276">
    <property type="component" value="Chromosome 8"/>
</dbReference>
<organism evidence="1 2">
    <name type="scientific">Pleurodeles waltl</name>
    <name type="common">Iberian ribbed newt</name>
    <dbReference type="NCBI Taxonomy" id="8319"/>
    <lineage>
        <taxon>Eukaryota</taxon>
        <taxon>Metazoa</taxon>
        <taxon>Chordata</taxon>
        <taxon>Craniata</taxon>
        <taxon>Vertebrata</taxon>
        <taxon>Euteleostomi</taxon>
        <taxon>Amphibia</taxon>
        <taxon>Batrachia</taxon>
        <taxon>Caudata</taxon>
        <taxon>Salamandroidea</taxon>
        <taxon>Salamandridae</taxon>
        <taxon>Pleurodelinae</taxon>
        <taxon>Pleurodeles</taxon>
    </lineage>
</organism>